<protein>
    <submittedName>
        <fullName evidence="7">SCO family protein</fullName>
    </submittedName>
</protein>
<keyword evidence="2 3" id="KW-0186">Copper</keyword>
<dbReference type="InterPro" id="IPR036249">
    <property type="entry name" value="Thioredoxin-like_sf"/>
</dbReference>
<feature type="disulfide bond" description="Redox-active" evidence="4">
    <location>
        <begin position="94"/>
        <end position="98"/>
    </location>
</feature>
<dbReference type="Proteomes" id="UP000613768">
    <property type="component" value="Unassembled WGS sequence"/>
</dbReference>
<dbReference type="PANTHER" id="PTHR12151">
    <property type="entry name" value="ELECTRON TRANSPORT PROTIN SCO1/SENC FAMILY MEMBER"/>
    <property type="match status" value="1"/>
</dbReference>
<gene>
    <name evidence="7" type="ORF">IFO71_19710</name>
</gene>
<organism evidence="7 8">
    <name type="scientific">Pseudomarimonas arenosa</name>
    <dbReference type="NCBI Taxonomy" id="2774145"/>
    <lineage>
        <taxon>Bacteria</taxon>
        <taxon>Pseudomonadati</taxon>
        <taxon>Pseudomonadota</taxon>
        <taxon>Gammaproteobacteria</taxon>
        <taxon>Lysobacterales</taxon>
        <taxon>Lysobacteraceae</taxon>
        <taxon>Pseudomarimonas</taxon>
    </lineage>
</organism>
<dbReference type="Pfam" id="PF02630">
    <property type="entry name" value="SCO1-SenC"/>
    <property type="match status" value="1"/>
</dbReference>
<evidence type="ECO:0000259" key="6">
    <source>
        <dbReference type="PROSITE" id="PS51352"/>
    </source>
</evidence>
<dbReference type="SUPFAM" id="SSF52833">
    <property type="entry name" value="Thioredoxin-like"/>
    <property type="match status" value="1"/>
</dbReference>
<keyword evidence="4" id="KW-1015">Disulfide bond</keyword>
<accession>A0AAW3ZT22</accession>
<dbReference type="InterPro" id="IPR003782">
    <property type="entry name" value="SCO1/SenC"/>
</dbReference>
<evidence type="ECO:0000256" key="1">
    <source>
        <dbReference type="ARBA" id="ARBA00010996"/>
    </source>
</evidence>
<keyword evidence="5" id="KW-0472">Membrane</keyword>
<sequence>MNSPTPSPGHGRLPIVAVLLVAVLAGLGLVIWQRTVDTSSVRPSTSAMALHTTLLYPEPRPVPDFQLDRADGSPLTQADLNGKWTLLFIGFTHCPDVCPTTLSTLAAALKQLDAEASTSVQILFVSVDPERDSPQRAGEYAAFFDPRIIAASADHARLEPFTRSLGLVYAKADDSENYGVDHSASISIISPDGRRFGLIRPPHEARKVAEDVRAVVATYGAGR</sequence>
<dbReference type="RefSeq" id="WP_192031402.1">
    <property type="nucleotide sequence ID" value="NZ_JACYTR010000075.1"/>
</dbReference>
<feature type="binding site" evidence="3">
    <location>
        <position position="98"/>
    </location>
    <ligand>
        <name>Cu cation</name>
        <dbReference type="ChEBI" id="CHEBI:23378"/>
    </ligand>
</feature>
<dbReference type="CDD" id="cd02968">
    <property type="entry name" value="SCO"/>
    <property type="match status" value="1"/>
</dbReference>
<dbReference type="InterPro" id="IPR013766">
    <property type="entry name" value="Thioredoxin_domain"/>
</dbReference>
<feature type="binding site" evidence="3">
    <location>
        <position position="94"/>
    </location>
    <ligand>
        <name>Cu cation</name>
        <dbReference type="ChEBI" id="CHEBI:23378"/>
    </ligand>
</feature>
<comment type="caution">
    <text evidence="7">The sequence shown here is derived from an EMBL/GenBank/DDBJ whole genome shotgun (WGS) entry which is preliminary data.</text>
</comment>
<feature type="binding site" evidence="3">
    <location>
        <position position="182"/>
    </location>
    <ligand>
        <name>Cu cation</name>
        <dbReference type="ChEBI" id="CHEBI:23378"/>
    </ligand>
</feature>
<evidence type="ECO:0000313" key="7">
    <source>
        <dbReference type="EMBL" id="MBD8527980.1"/>
    </source>
</evidence>
<feature type="domain" description="Thioredoxin" evidence="6">
    <location>
        <begin position="56"/>
        <end position="221"/>
    </location>
</feature>
<evidence type="ECO:0000256" key="5">
    <source>
        <dbReference type="SAM" id="Phobius"/>
    </source>
</evidence>
<proteinExistence type="inferred from homology"/>
<keyword evidence="8" id="KW-1185">Reference proteome</keyword>
<dbReference type="EMBL" id="JACYTR010000075">
    <property type="protein sequence ID" value="MBD8527980.1"/>
    <property type="molecule type" value="Genomic_DNA"/>
</dbReference>
<keyword evidence="5" id="KW-0812">Transmembrane</keyword>
<feature type="transmembrane region" description="Helical" evidence="5">
    <location>
        <begin position="12"/>
        <end position="32"/>
    </location>
</feature>
<dbReference type="AlphaFoldDB" id="A0AAW3ZT22"/>
<comment type="similarity">
    <text evidence="1">Belongs to the SCO1/2 family.</text>
</comment>
<keyword evidence="3" id="KW-0479">Metal-binding</keyword>
<reference evidence="7 8" key="1">
    <citation type="submission" date="2020-09" db="EMBL/GenBank/DDBJ databases">
        <title>Pseudoxanthomonas sp. CAU 1598 isolated from sand of Yaerae Beach.</title>
        <authorList>
            <person name="Kim W."/>
        </authorList>
    </citation>
    <scope>NUCLEOTIDE SEQUENCE [LARGE SCALE GENOMIC DNA]</scope>
    <source>
        <strain evidence="7 8">CAU 1598</strain>
    </source>
</reference>
<name>A0AAW3ZT22_9GAMM</name>
<evidence type="ECO:0000256" key="3">
    <source>
        <dbReference type="PIRSR" id="PIRSR603782-1"/>
    </source>
</evidence>
<dbReference type="Gene3D" id="3.40.30.10">
    <property type="entry name" value="Glutaredoxin"/>
    <property type="match status" value="1"/>
</dbReference>
<dbReference type="GO" id="GO:0046872">
    <property type="term" value="F:metal ion binding"/>
    <property type="evidence" value="ECO:0007669"/>
    <property type="project" value="UniProtKB-KW"/>
</dbReference>
<evidence type="ECO:0000313" key="8">
    <source>
        <dbReference type="Proteomes" id="UP000613768"/>
    </source>
</evidence>
<evidence type="ECO:0000256" key="4">
    <source>
        <dbReference type="PIRSR" id="PIRSR603782-2"/>
    </source>
</evidence>
<evidence type="ECO:0000256" key="2">
    <source>
        <dbReference type="ARBA" id="ARBA00023008"/>
    </source>
</evidence>
<keyword evidence="5" id="KW-1133">Transmembrane helix</keyword>
<dbReference type="PANTHER" id="PTHR12151:SF25">
    <property type="entry name" value="LINALOOL DEHYDRATASE_ISOMERASE DOMAIN-CONTAINING PROTEIN"/>
    <property type="match status" value="1"/>
</dbReference>
<dbReference type="PROSITE" id="PS51352">
    <property type="entry name" value="THIOREDOXIN_2"/>
    <property type="match status" value="1"/>
</dbReference>